<dbReference type="Proteomes" id="UP000070544">
    <property type="component" value="Unassembled WGS sequence"/>
</dbReference>
<dbReference type="Pfam" id="PF00378">
    <property type="entry name" value="ECH_1"/>
    <property type="match status" value="1"/>
</dbReference>
<gene>
    <name evidence="2" type="ORF">M427DRAFT_272389</name>
</gene>
<sequence>MGSDPSFTSSQVVRDGFPYTVSTFKTIVYETPTIDPASPNKRHPDEHIARIILNRPKQRNAQDIQMTYDLNAAFDLAAQDDAIKVIVLSGGESPHFCAGHDLADNGNVEDHKIVGTWCGFHSGGSESQMSKEEEIYLGICRRWRSIPKPTIAMVHGKTIAGGLMLVWVCDLIIASEDATFSDPVVSMGVNGVEWFAHPWELGPRKAKEFLFTADTWTAQEAHRLGMVNHVVPRDRLESSTMAIARRIALKPMFGLKLTKESVNQTLDAQGQWTAMQSVFSMHQIAHSNNLLRFGQLIDPSYINTGSVTKKVNNKL</sequence>
<keyword evidence="3" id="KW-1185">Reference proteome</keyword>
<dbReference type="CDD" id="cd06558">
    <property type="entry name" value="crotonase-like"/>
    <property type="match status" value="1"/>
</dbReference>
<name>A0A139AXS4_GONPJ</name>
<dbReference type="EMBL" id="KQ965732">
    <property type="protein sequence ID" value="KXS21520.1"/>
    <property type="molecule type" value="Genomic_DNA"/>
</dbReference>
<dbReference type="OrthoDB" id="448450at2759"/>
<dbReference type="Gene3D" id="3.90.226.10">
    <property type="entry name" value="2-enoyl-CoA Hydratase, Chain A, domain 1"/>
    <property type="match status" value="1"/>
</dbReference>
<evidence type="ECO:0000256" key="1">
    <source>
        <dbReference type="ARBA" id="ARBA00005254"/>
    </source>
</evidence>
<proteinExistence type="inferred from homology"/>
<dbReference type="PANTHER" id="PTHR43802:SF1">
    <property type="entry name" value="IP11341P-RELATED"/>
    <property type="match status" value="1"/>
</dbReference>
<evidence type="ECO:0000313" key="2">
    <source>
        <dbReference type="EMBL" id="KXS21520.1"/>
    </source>
</evidence>
<evidence type="ECO:0000313" key="3">
    <source>
        <dbReference type="Proteomes" id="UP000070544"/>
    </source>
</evidence>
<organism evidence="2 3">
    <name type="scientific">Gonapodya prolifera (strain JEL478)</name>
    <name type="common">Monoblepharis prolifera</name>
    <dbReference type="NCBI Taxonomy" id="1344416"/>
    <lineage>
        <taxon>Eukaryota</taxon>
        <taxon>Fungi</taxon>
        <taxon>Fungi incertae sedis</taxon>
        <taxon>Chytridiomycota</taxon>
        <taxon>Chytridiomycota incertae sedis</taxon>
        <taxon>Monoblepharidomycetes</taxon>
        <taxon>Monoblepharidales</taxon>
        <taxon>Gonapodyaceae</taxon>
        <taxon>Gonapodya</taxon>
    </lineage>
</organism>
<comment type="similarity">
    <text evidence="1">Belongs to the enoyl-CoA hydratase/isomerase family.</text>
</comment>
<dbReference type="PANTHER" id="PTHR43802">
    <property type="entry name" value="ENOYL-COA HYDRATASE"/>
    <property type="match status" value="1"/>
</dbReference>
<dbReference type="SUPFAM" id="SSF52096">
    <property type="entry name" value="ClpP/crotonase"/>
    <property type="match status" value="1"/>
</dbReference>
<dbReference type="AlphaFoldDB" id="A0A139AXS4"/>
<dbReference type="InterPro" id="IPR029045">
    <property type="entry name" value="ClpP/crotonase-like_dom_sf"/>
</dbReference>
<dbReference type="OMA" id="DARIGYM"/>
<dbReference type="NCBIfam" id="NF006140">
    <property type="entry name" value="PRK08290.1"/>
    <property type="match status" value="1"/>
</dbReference>
<dbReference type="InterPro" id="IPR001753">
    <property type="entry name" value="Enoyl-CoA_hydra/iso"/>
</dbReference>
<accession>A0A139AXS4</accession>
<protein>
    <submittedName>
        <fullName evidence="2">ClpP/crotonase</fullName>
    </submittedName>
</protein>
<reference evidence="2 3" key="1">
    <citation type="journal article" date="2015" name="Genome Biol. Evol.">
        <title>Phylogenomic analyses indicate that early fungi evolved digesting cell walls of algal ancestors of land plants.</title>
        <authorList>
            <person name="Chang Y."/>
            <person name="Wang S."/>
            <person name="Sekimoto S."/>
            <person name="Aerts A.L."/>
            <person name="Choi C."/>
            <person name="Clum A."/>
            <person name="LaButti K.M."/>
            <person name="Lindquist E.A."/>
            <person name="Yee Ngan C."/>
            <person name="Ohm R.A."/>
            <person name="Salamov A.A."/>
            <person name="Grigoriev I.V."/>
            <person name="Spatafora J.W."/>
            <person name="Berbee M.L."/>
        </authorList>
    </citation>
    <scope>NUCLEOTIDE SEQUENCE [LARGE SCALE GENOMIC DNA]</scope>
    <source>
        <strain evidence="2 3">JEL478</strain>
    </source>
</reference>
<dbReference type="STRING" id="1344416.A0A139AXS4"/>